<dbReference type="SUPFAM" id="SSF46626">
    <property type="entry name" value="Cytochrome c"/>
    <property type="match status" value="1"/>
</dbReference>
<keyword evidence="1" id="KW-0813">Transport</keyword>
<dbReference type="PROSITE" id="PS51007">
    <property type="entry name" value="CYTC"/>
    <property type="match status" value="1"/>
</dbReference>
<evidence type="ECO:0000259" key="8">
    <source>
        <dbReference type="PROSITE" id="PS51007"/>
    </source>
</evidence>
<keyword evidence="2 6" id="KW-0349">Heme</keyword>
<protein>
    <submittedName>
        <fullName evidence="9">Cytochrome c-553</fullName>
    </submittedName>
</protein>
<keyword evidence="4" id="KW-0249">Electron transport</keyword>
<reference evidence="10" key="1">
    <citation type="submission" date="2017-05" db="EMBL/GenBank/DDBJ databases">
        <title>Dechlorination kinetics govern the competition between two new strains of the genus Sulfurospirillum.</title>
        <authorList>
            <person name="Buttet G.F."/>
            <person name="Murray A.M."/>
            <person name="Goris T."/>
            <person name="Burion M."/>
            <person name="Lin B."/>
            <person name="Rolle M."/>
            <person name="Maillard J."/>
        </authorList>
    </citation>
    <scope>NUCLEOTIDE SEQUENCE [LARGE SCALE GENOMIC DNA]</scope>
    <source>
        <strain evidence="10">SL2-1</strain>
    </source>
</reference>
<evidence type="ECO:0000256" key="3">
    <source>
        <dbReference type="ARBA" id="ARBA00022723"/>
    </source>
</evidence>
<dbReference type="EMBL" id="CP021416">
    <property type="protein sequence ID" value="ARU48067.1"/>
    <property type="molecule type" value="Genomic_DNA"/>
</dbReference>
<gene>
    <name evidence="9" type="ORF">Sdiek1_0900</name>
</gene>
<dbReference type="GO" id="GO:0005506">
    <property type="term" value="F:iron ion binding"/>
    <property type="evidence" value="ECO:0007669"/>
    <property type="project" value="InterPro"/>
</dbReference>
<dbReference type="InterPro" id="IPR009056">
    <property type="entry name" value="Cyt_c-like_dom"/>
</dbReference>
<dbReference type="GO" id="GO:0009055">
    <property type="term" value="F:electron transfer activity"/>
    <property type="evidence" value="ECO:0007669"/>
    <property type="project" value="InterPro"/>
</dbReference>
<proteinExistence type="predicted"/>
<dbReference type="PRINTS" id="PR00605">
    <property type="entry name" value="CYTCHROMECIC"/>
</dbReference>
<dbReference type="AlphaFoldDB" id="A0A1Y0HIY6"/>
<evidence type="ECO:0000313" key="9">
    <source>
        <dbReference type="EMBL" id="ARU48067.1"/>
    </source>
</evidence>
<dbReference type="Gene3D" id="1.10.760.10">
    <property type="entry name" value="Cytochrome c-like domain"/>
    <property type="match status" value="1"/>
</dbReference>
<dbReference type="KEGG" id="suls:Sdiek1_0900"/>
<feature type="domain" description="Cytochrome c" evidence="8">
    <location>
        <begin position="16"/>
        <end position="97"/>
    </location>
</feature>
<dbReference type="InterPro" id="IPR036909">
    <property type="entry name" value="Cyt_c-like_dom_sf"/>
</dbReference>
<organism evidence="9 10">
    <name type="scientific">Sulfurospirillum diekertiae</name>
    <dbReference type="NCBI Taxonomy" id="1854492"/>
    <lineage>
        <taxon>Bacteria</taxon>
        <taxon>Pseudomonadati</taxon>
        <taxon>Campylobacterota</taxon>
        <taxon>Epsilonproteobacteria</taxon>
        <taxon>Campylobacterales</taxon>
        <taxon>Sulfurospirillaceae</taxon>
        <taxon>Sulfurospirillum</taxon>
    </lineage>
</organism>
<keyword evidence="3 6" id="KW-0479">Metal-binding</keyword>
<dbReference type="Pfam" id="PF00034">
    <property type="entry name" value="Cytochrom_C"/>
    <property type="match status" value="1"/>
</dbReference>
<dbReference type="InterPro" id="IPR008168">
    <property type="entry name" value="Cyt_C_IC"/>
</dbReference>
<dbReference type="OrthoDB" id="5340148at2"/>
<dbReference type="GO" id="GO:0020037">
    <property type="term" value="F:heme binding"/>
    <property type="evidence" value="ECO:0007669"/>
    <property type="project" value="InterPro"/>
</dbReference>
<feature type="chain" id="PRO_5011965378" evidence="7">
    <location>
        <begin position="22"/>
        <end position="97"/>
    </location>
</feature>
<evidence type="ECO:0000256" key="7">
    <source>
        <dbReference type="SAM" id="SignalP"/>
    </source>
</evidence>
<keyword evidence="7" id="KW-0732">Signal</keyword>
<evidence type="ECO:0000256" key="4">
    <source>
        <dbReference type="ARBA" id="ARBA00022982"/>
    </source>
</evidence>
<evidence type="ECO:0000256" key="1">
    <source>
        <dbReference type="ARBA" id="ARBA00022448"/>
    </source>
</evidence>
<evidence type="ECO:0000313" key="10">
    <source>
        <dbReference type="Proteomes" id="UP000196005"/>
    </source>
</evidence>
<sequence length="97" mass="10276">MKTLTKSIVVAALFCGISAQATPLYTKCVACHGAAGEKSALNKSLIIKDMSKADFVSAMKGYKDGSYGKDQKALMKAQVAPLSDAQIEEIASFITKK</sequence>
<evidence type="ECO:0000256" key="2">
    <source>
        <dbReference type="ARBA" id="ARBA00022617"/>
    </source>
</evidence>
<evidence type="ECO:0000256" key="5">
    <source>
        <dbReference type="ARBA" id="ARBA00023004"/>
    </source>
</evidence>
<name>A0A1Y0HIY6_9BACT</name>
<keyword evidence="5 6" id="KW-0408">Iron</keyword>
<evidence type="ECO:0000256" key="6">
    <source>
        <dbReference type="PROSITE-ProRule" id="PRU00433"/>
    </source>
</evidence>
<keyword evidence="10" id="KW-1185">Reference proteome</keyword>
<accession>A0A1Y0HIY6</accession>
<dbReference type="RefSeq" id="WP_087438075.1">
    <property type="nucleotide sequence ID" value="NZ_CP021416.1"/>
</dbReference>
<dbReference type="Proteomes" id="UP000196005">
    <property type="component" value="Chromosome"/>
</dbReference>
<feature type="signal peptide" evidence="7">
    <location>
        <begin position="1"/>
        <end position="21"/>
    </location>
</feature>